<dbReference type="SUPFAM" id="SSF48452">
    <property type="entry name" value="TPR-like"/>
    <property type="match status" value="1"/>
</dbReference>
<sequence>MSLTALMTAALLGQSAFSLGMETPAADRMHDVAYQELSEGRSEAALRKLESSSAVEAGDPAALINLGSAYASAGRTDKAIAAYRAAIATQDRYSLELADGSWVDSRHAARTALKNLLTSTARASR</sequence>
<dbReference type="Pfam" id="PF14559">
    <property type="entry name" value="TPR_19"/>
    <property type="match status" value="1"/>
</dbReference>
<dbReference type="RefSeq" id="WP_188819804.1">
    <property type="nucleotide sequence ID" value="NZ_BMLK01000009.1"/>
</dbReference>
<feature type="signal peptide" evidence="2">
    <location>
        <begin position="1"/>
        <end position="20"/>
    </location>
</feature>
<evidence type="ECO:0000256" key="1">
    <source>
        <dbReference type="PROSITE-ProRule" id="PRU00339"/>
    </source>
</evidence>
<dbReference type="SMART" id="SM00028">
    <property type="entry name" value="TPR"/>
    <property type="match status" value="1"/>
</dbReference>
<proteinExistence type="predicted"/>
<accession>A0ABQ2JRK0</accession>
<evidence type="ECO:0000256" key="2">
    <source>
        <dbReference type="SAM" id="SignalP"/>
    </source>
</evidence>
<dbReference type="Proteomes" id="UP000605099">
    <property type="component" value="Unassembled WGS sequence"/>
</dbReference>
<protein>
    <recommendedName>
        <fullName evidence="5">Tetratricopeptide repeat protein</fullName>
    </recommendedName>
</protein>
<dbReference type="Gene3D" id="1.25.40.10">
    <property type="entry name" value="Tetratricopeptide repeat domain"/>
    <property type="match status" value="1"/>
</dbReference>
<dbReference type="InterPro" id="IPR019734">
    <property type="entry name" value="TPR_rpt"/>
</dbReference>
<comment type="caution">
    <text evidence="3">The sequence shown here is derived from an EMBL/GenBank/DDBJ whole genome shotgun (WGS) entry which is preliminary data.</text>
</comment>
<reference evidence="4" key="1">
    <citation type="journal article" date="2019" name="Int. J. Syst. Evol. Microbiol.">
        <title>The Global Catalogue of Microorganisms (GCM) 10K type strain sequencing project: providing services to taxonomists for standard genome sequencing and annotation.</title>
        <authorList>
            <consortium name="The Broad Institute Genomics Platform"/>
            <consortium name="The Broad Institute Genome Sequencing Center for Infectious Disease"/>
            <person name="Wu L."/>
            <person name="Ma J."/>
        </authorList>
    </citation>
    <scope>NUCLEOTIDE SEQUENCE [LARGE SCALE GENOMIC DNA]</scope>
    <source>
        <strain evidence="4">CGMCC 1.6784</strain>
    </source>
</reference>
<keyword evidence="2" id="KW-0732">Signal</keyword>
<dbReference type="PROSITE" id="PS50005">
    <property type="entry name" value="TPR"/>
    <property type="match status" value="1"/>
</dbReference>
<feature type="chain" id="PRO_5045283481" description="Tetratricopeptide repeat protein" evidence="2">
    <location>
        <begin position="21"/>
        <end position="125"/>
    </location>
</feature>
<gene>
    <name evidence="3" type="ORF">GCM10011349_22760</name>
</gene>
<keyword evidence="4" id="KW-1185">Reference proteome</keyword>
<organism evidence="3 4">
    <name type="scientific">Novosphingobium indicum</name>
    <dbReference type="NCBI Taxonomy" id="462949"/>
    <lineage>
        <taxon>Bacteria</taxon>
        <taxon>Pseudomonadati</taxon>
        <taxon>Pseudomonadota</taxon>
        <taxon>Alphaproteobacteria</taxon>
        <taxon>Sphingomonadales</taxon>
        <taxon>Sphingomonadaceae</taxon>
        <taxon>Novosphingobium</taxon>
    </lineage>
</organism>
<dbReference type="InterPro" id="IPR011990">
    <property type="entry name" value="TPR-like_helical_dom_sf"/>
</dbReference>
<evidence type="ECO:0000313" key="3">
    <source>
        <dbReference type="EMBL" id="GGN50795.1"/>
    </source>
</evidence>
<evidence type="ECO:0000313" key="4">
    <source>
        <dbReference type="Proteomes" id="UP000605099"/>
    </source>
</evidence>
<name>A0ABQ2JRK0_9SPHN</name>
<feature type="repeat" description="TPR" evidence="1">
    <location>
        <begin position="60"/>
        <end position="93"/>
    </location>
</feature>
<dbReference type="EMBL" id="BMLK01000009">
    <property type="protein sequence ID" value="GGN50795.1"/>
    <property type="molecule type" value="Genomic_DNA"/>
</dbReference>
<evidence type="ECO:0008006" key="5">
    <source>
        <dbReference type="Google" id="ProtNLM"/>
    </source>
</evidence>
<keyword evidence="1" id="KW-0802">TPR repeat</keyword>